<dbReference type="GO" id="GO:0005634">
    <property type="term" value="C:nucleus"/>
    <property type="evidence" value="ECO:0007669"/>
    <property type="project" value="TreeGrafter"/>
</dbReference>
<dbReference type="NCBIfam" id="TIGR01566">
    <property type="entry name" value="ZF_HD_prot_N"/>
    <property type="match status" value="1"/>
</dbReference>
<evidence type="ECO:0000256" key="1">
    <source>
        <dbReference type="ARBA" id="ARBA00022723"/>
    </source>
</evidence>
<dbReference type="PROSITE" id="PS51523">
    <property type="entry name" value="ZF_HD_DIMER"/>
    <property type="match status" value="1"/>
</dbReference>
<dbReference type="AlphaFoldDB" id="A0AAV1RZQ1"/>
<keyword evidence="3" id="KW-0862">Zinc</keyword>
<organism evidence="6 7">
    <name type="scientific">Dovyalis caffra</name>
    <dbReference type="NCBI Taxonomy" id="77055"/>
    <lineage>
        <taxon>Eukaryota</taxon>
        <taxon>Viridiplantae</taxon>
        <taxon>Streptophyta</taxon>
        <taxon>Embryophyta</taxon>
        <taxon>Tracheophyta</taxon>
        <taxon>Spermatophyta</taxon>
        <taxon>Magnoliopsida</taxon>
        <taxon>eudicotyledons</taxon>
        <taxon>Gunneridae</taxon>
        <taxon>Pentapetalae</taxon>
        <taxon>rosids</taxon>
        <taxon>fabids</taxon>
        <taxon>Malpighiales</taxon>
        <taxon>Salicaceae</taxon>
        <taxon>Flacourtieae</taxon>
        <taxon>Dovyalis</taxon>
    </lineage>
</organism>
<feature type="compositionally biased region" description="Basic residues" evidence="4">
    <location>
        <begin position="140"/>
        <end position="158"/>
    </location>
</feature>
<keyword evidence="1" id="KW-0479">Metal-binding</keyword>
<feature type="region of interest" description="Disordered" evidence="4">
    <location>
        <begin position="123"/>
        <end position="158"/>
    </location>
</feature>
<evidence type="ECO:0000256" key="4">
    <source>
        <dbReference type="SAM" id="MobiDB-lite"/>
    </source>
</evidence>
<evidence type="ECO:0000256" key="2">
    <source>
        <dbReference type="ARBA" id="ARBA00022771"/>
    </source>
</evidence>
<comment type="caution">
    <text evidence="6">The sequence shown here is derived from an EMBL/GenBank/DDBJ whole genome shotgun (WGS) entry which is preliminary data.</text>
</comment>
<name>A0AAV1RZQ1_9ROSI</name>
<evidence type="ECO:0000259" key="5">
    <source>
        <dbReference type="PROSITE" id="PS51523"/>
    </source>
</evidence>
<evidence type="ECO:0000313" key="6">
    <source>
        <dbReference type="EMBL" id="CAK7341189.1"/>
    </source>
</evidence>
<dbReference type="InterPro" id="IPR006456">
    <property type="entry name" value="ZF_HD_homeobox_Cys/His_dimer"/>
</dbReference>
<dbReference type="EMBL" id="CAWUPB010001160">
    <property type="protein sequence ID" value="CAK7341189.1"/>
    <property type="molecule type" value="Genomic_DNA"/>
</dbReference>
<proteinExistence type="predicted"/>
<dbReference type="GO" id="GO:0008270">
    <property type="term" value="F:zinc ion binding"/>
    <property type="evidence" value="ECO:0007669"/>
    <property type="project" value="UniProtKB-KW"/>
</dbReference>
<dbReference type="Proteomes" id="UP001314170">
    <property type="component" value="Unassembled WGS sequence"/>
</dbReference>
<keyword evidence="7" id="KW-1185">Reference proteome</keyword>
<dbReference type="GO" id="GO:0000976">
    <property type="term" value="F:transcription cis-regulatory region binding"/>
    <property type="evidence" value="ECO:0007669"/>
    <property type="project" value="TreeGrafter"/>
</dbReference>
<reference evidence="6 7" key="1">
    <citation type="submission" date="2024-01" db="EMBL/GenBank/DDBJ databases">
        <authorList>
            <person name="Waweru B."/>
        </authorList>
    </citation>
    <scope>NUCLEOTIDE SEQUENCE [LARGE SCALE GENOMIC DNA]</scope>
</reference>
<evidence type="ECO:0000256" key="3">
    <source>
        <dbReference type="ARBA" id="ARBA00022833"/>
    </source>
</evidence>
<sequence length="158" mass="17674">MANGDSKSKPLNEETMKITKYRECWRNHAILTGGYAVDGCGEFTPEGVPGTKEAFICEACGCHRNFHRKQLIKNGIILLDTHHSPPPYRLHDASMWVEKNALGFHPLSSLSLTSPPPPCHLHTPVSDQESLVYSGSKPEKKTKARKRPKRGTLMQNKK</sequence>
<dbReference type="Pfam" id="PF04770">
    <property type="entry name" value="ZF-HD_dimer"/>
    <property type="match status" value="1"/>
</dbReference>
<accession>A0AAV1RZQ1</accession>
<dbReference type="PANTHER" id="PTHR31948:SF156">
    <property type="entry name" value="ZF-HD DIMERIZATION-TYPE DOMAIN-CONTAINING PROTEIN"/>
    <property type="match status" value="1"/>
</dbReference>
<dbReference type="GO" id="GO:0050793">
    <property type="term" value="P:regulation of developmental process"/>
    <property type="evidence" value="ECO:0007669"/>
    <property type="project" value="TreeGrafter"/>
</dbReference>
<protein>
    <recommendedName>
        <fullName evidence="5">ZF-HD dimerization-type domain-containing protein</fullName>
    </recommendedName>
</protein>
<dbReference type="GO" id="GO:0003700">
    <property type="term" value="F:DNA-binding transcription factor activity"/>
    <property type="evidence" value="ECO:0007669"/>
    <property type="project" value="TreeGrafter"/>
</dbReference>
<gene>
    <name evidence="6" type="ORF">DCAF_LOCUS16159</name>
</gene>
<evidence type="ECO:0000313" key="7">
    <source>
        <dbReference type="Proteomes" id="UP001314170"/>
    </source>
</evidence>
<feature type="domain" description="ZF-HD dimerization-type" evidence="5">
    <location>
        <begin position="21"/>
        <end position="70"/>
    </location>
</feature>
<keyword evidence="2" id="KW-0863">Zinc-finger</keyword>
<dbReference type="PANTHER" id="PTHR31948">
    <property type="entry name" value="ZINC-FINGER HOMEODOMAIN PROTEIN 2"/>
    <property type="match status" value="1"/>
</dbReference>